<evidence type="ECO:0000256" key="1">
    <source>
        <dbReference type="SAM" id="Coils"/>
    </source>
</evidence>
<evidence type="ECO:0000259" key="4">
    <source>
        <dbReference type="Pfam" id="PF16564"/>
    </source>
</evidence>
<proteinExistence type="predicted"/>
<evidence type="ECO:0000313" key="7">
    <source>
        <dbReference type="RefSeq" id="XP_023560864.1"/>
    </source>
</evidence>
<dbReference type="GO" id="GO:0005634">
    <property type="term" value="C:nucleus"/>
    <property type="evidence" value="ECO:0007669"/>
    <property type="project" value="UniProtKB-ARBA"/>
</dbReference>
<feature type="coiled-coil region" evidence="1">
    <location>
        <begin position="147"/>
        <end position="174"/>
    </location>
</feature>
<dbReference type="InterPro" id="IPR025884">
    <property type="entry name" value="MeCpG-bd_2/3_C_dom"/>
</dbReference>
<dbReference type="RefSeq" id="XP_023560864.1">
    <property type="nucleotide sequence ID" value="XM_023705096.1"/>
</dbReference>
<evidence type="ECO:0000313" key="5">
    <source>
        <dbReference type="Proteomes" id="UP000515203"/>
    </source>
</evidence>
<dbReference type="AlphaFoldDB" id="A0A6P3FE70"/>
<evidence type="ECO:0000256" key="2">
    <source>
        <dbReference type="SAM" id="MobiDB-lite"/>
    </source>
</evidence>
<keyword evidence="5" id="KW-1185">Reference proteome</keyword>
<dbReference type="OrthoDB" id="10072024at2759"/>
<protein>
    <submittedName>
        <fullName evidence="6 7">Methyl-CpG-binding domain protein 3-like 1</fullName>
    </submittedName>
</protein>
<reference evidence="6 7" key="1">
    <citation type="submission" date="2025-04" db="UniProtKB">
        <authorList>
            <consortium name="RefSeq"/>
        </authorList>
    </citation>
    <scope>IDENTIFICATION</scope>
</reference>
<sequence length="191" mass="20882">MMAKTSQRKQRACVNPSKPKSASSISIPLRMSSYTFKRPVTRVTSHPNNEVRYHRWEANLEKPQQVCLHKRLQGLQASSSIGELLSTFGLARTLHTLAPCCAGASLLDTPAGGVRSSSLPSHTSSSHRVEKVPGTGLGIPQLLCKQFLVTEEDIKKQERKVETARERLATALLADRLAGEAERGKKSPKAS</sequence>
<feature type="domain" description="Methyl-CpG-binding" evidence="4">
    <location>
        <begin position="7"/>
        <end position="77"/>
    </location>
</feature>
<dbReference type="RefSeq" id="XP_004644970.2">
    <property type="nucleotide sequence ID" value="XM_004644913.2"/>
</dbReference>
<dbReference type="CTD" id="85509"/>
<dbReference type="Pfam" id="PF16564">
    <property type="entry name" value="MBDa"/>
    <property type="match status" value="1"/>
</dbReference>
<evidence type="ECO:0000313" key="6">
    <source>
        <dbReference type="RefSeq" id="XP_004644970.2"/>
    </source>
</evidence>
<feature type="region of interest" description="Disordered" evidence="2">
    <location>
        <begin position="1"/>
        <end position="24"/>
    </location>
</feature>
<dbReference type="GeneID" id="101559657"/>
<gene>
    <name evidence="6 7" type="primary">Mbd3l1</name>
</gene>
<organism evidence="5 6">
    <name type="scientific">Octodon degus</name>
    <name type="common">Degu</name>
    <name type="synonym">Sciurus degus</name>
    <dbReference type="NCBI Taxonomy" id="10160"/>
    <lineage>
        <taxon>Eukaryota</taxon>
        <taxon>Metazoa</taxon>
        <taxon>Chordata</taxon>
        <taxon>Craniata</taxon>
        <taxon>Vertebrata</taxon>
        <taxon>Euteleostomi</taxon>
        <taxon>Mammalia</taxon>
        <taxon>Eutheria</taxon>
        <taxon>Euarchontoglires</taxon>
        <taxon>Glires</taxon>
        <taxon>Rodentia</taxon>
        <taxon>Hystricomorpha</taxon>
        <taxon>Octodontidae</taxon>
        <taxon>Octodon</taxon>
    </lineage>
</organism>
<keyword evidence="1" id="KW-0175">Coiled coil</keyword>
<name>A0A6P3FE70_OCTDE</name>
<dbReference type="Proteomes" id="UP000515203">
    <property type="component" value="Unplaced"/>
</dbReference>
<dbReference type="InterPro" id="IPR032343">
    <property type="entry name" value="MBD2/MBD3_p55-bd"/>
</dbReference>
<dbReference type="Pfam" id="PF14048">
    <property type="entry name" value="MBD_C"/>
    <property type="match status" value="1"/>
</dbReference>
<feature type="compositionally biased region" description="Basic residues" evidence="2">
    <location>
        <begin position="1"/>
        <end position="11"/>
    </location>
</feature>
<accession>A0A6P3FE70</accession>
<evidence type="ECO:0000259" key="3">
    <source>
        <dbReference type="Pfam" id="PF14048"/>
    </source>
</evidence>
<feature type="domain" description="Methyl-CpG binding protein 2/3 C-terminal" evidence="3">
    <location>
        <begin position="82"/>
        <end position="172"/>
    </location>
</feature>